<keyword evidence="3" id="KW-1185">Reference proteome</keyword>
<comment type="caution">
    <text evidence="2">The sequence shown here is derived from an EMBL/GenBank/DDBJ whole genome shotgun (WGS) entry which is preliminary data.</text>
</comment>
<evidence type="ECO:0000313" key="3">
    <source>
        <dbReference type="Proteomes" id="UP000485880"/>
    </source>
</evidence>
<gene>
    <name evidence="2" type="ORF">MPC4_110045</name>
</gene>
<reference evidence="2 3" key="1">
    <citation type="submission" date="2019-05" db="EMBL/GenBank/DDBJ databases">
        <authorList>
            <person name="Farhan Ul Haque M."/>
        </authorList>
    </citation>
    <scope>NUCLEOTIDE SEQUENCE [LARGE SCALE GENOMIC DNA]</scope>
    <source>
        <strain evidence="2">2</strain>
    </source>
</reference>
<proteinExistence type="predicted"/>
<evidence type="ECO:0000256" key="1">
    <source>
        <dbReference type="SAM" id="MobiDB-lite"/>
    </source>
</evidence>
<name>A0A8B6M1W5_METTU</name>
<organism evidence="2 3">
    <name type="scientific">Methylocella tundrae</name>
    <dbReference type="NCBI Taxonomy" id="227605"/>
    <lineage>
        <taxon>Bacteria</taxon>
        <taxon>Pseudomonadati</taxon>
        <taxon>Pseudomonadota</taxon>
        <taxon>Alphaproteobacteria</taxon>
        <taxon>Hyphomicrobiales</taxon>
        <taxon>Beijerinckiaceae</taxon>
        <taxon>Methylocella</taxon>
    </lineage>
</organism>
<dbReference type="EMBL" id="CABFMQ020000013">
    <property type="protein sequence ID" value="VTZ48745.1"/>
    <property type="molecule type" value="Genomic_DNA"/>
</dbReference>
<sequence length="69" mass="7712">MIDIERLASGLADNLLHASESPTDAKSLIEDAFRRGLHLGLSVRPRNAFRSSSKQLREPKDAEPWTTTH</sequence>
<dbReference type="RefSeq" id="WP_174511236.1">
    <property type="nucleotide sequence ID" value="NZ_CABFMQ020000013.1"/>
</dbReference>
<evidence type="ECO:0000313" key="2">
    <source>
        <dbReference type="EMBL" id="VTZ48745.1"/>
    </source>
</evidence>
<protein>
    <submittedName>
        <fullName evidence="2">Uncharacterized protein</fullName>
    </submittedName>
</protein>
<accession>A0A8B6M1W5</accession>
<feature type="region of interest" description="Disordered" evidence="1">
    <location>
        <begin position="48"/>
        <end position="69"/>
    </location>
</feature>
<dbReference type="Proteomes" id="UP000485880">
    <property type="component" value="Unassembled WGS sequence"/>
</dbReference>
<dbReference type="AlphaFoldDB" id="A0A8B6M1W5"/>